<dbReference type="PANTHER" id="PTHR38593:SF1">
    <property type="entry name" value="BLR2558 PROTEIN"/>
    <property type="match status" value="1"/>
</dbReference>
<dbReference type="Proteomes" id="UP000293925">
    <property type="component" value="Unassembled WGS sequence"/>
</dbReference>
<sequence length="252" mass="28103">MPMACMRNLAFLLSKTLKGKWELWFQTSTQRIQDRLKKPFSSALVFKYIKHRENMKKIFLFSIGIALALSFQACQTADKKSATTKDSVSGDTNMVNGNKVTGAESTESGVDEAGATFLRKAAVGGIMEVEAAKIARTNAKSVAVKEFAAKMLTDHTKANTELKALAINKKVITPDALPADDQIHLDEMKKMSGAAFDKHYMQMMVNDHEKTIALFKLGKENRDQEIKTWATNTLKVIELHNEMAKKIVLNMQ</sequence>
<gene>
    <name evidence="3" type="ORF">EZ456_11180</name>
</gene>
<evidence type="ECO:0000259" key="2">
    <source>
        <dbReference type="Pfam" id="PF13628"/>
    </source>
</evidence>
<feature type="domain" description="DUF4142" evidence="2">
    <location>
        <begin position="115"/>
        <end position="247"/>
    </location>
</feature>
<comment type="caution">
    <text evidence="3">The sequence shown here is derived from an EMBL/GenBank/DDBJ whole genome shotgun (WGS) entry which is preliminary data.</text>
</comment>
<protein>
    <submittedName>
        <fullName evidence="3">DUF4142 domain-containing protein</fullName>
    </submittedName>
</protein>
<reference evidence="3 4" key="1">
    <citation type="submission" date="2019-02" db="EMBL/GenBank/DDBJ databases">
        <title>Pedobacter sp. RP-3-21 sp. nov., isolated from Arctic soil.</title>
        <authorList>
            <person name="Dahal R.H."/>
        </authorList>
    </citation>
    <scope>NUCLEOTIDE SEQUENCE [LARGE SCALE GENOMIC DNA]</scope>
    <source>
        <strain evidence="3 4">RP-3-21</strain>
    </source>
</reference>
<evidence type="ECO:0000313" key="3">
    <source>
        <dbReference type="EMBL" id="TCD27078.1"/>
    </source>
</evidence>
<evidence type="ECO:0000313" key="4">
    <source>
        <dbReference type="Proteomes" id="UP000293925"/>
    </source>
</evidence>
<dbReference type="Pfam" id="PF13628">
    <property type="entry name" value="DUF4142"/>
    <property type="match status" value="1"/>
</dbReference>
<dbReference type="InterPro" id="IPR025419">
    <property type="entry name" value="DUF4142"/>
</dbReference>
<dbReference type="EMBL" id="SJSO01000007">
    <property type="protein sequence ID" value="TCD27078.1"/>
    <property type="molecule type" value="Genomic_DNA"/>
</dbReference>
<feature type="compositionally biased region" description="Polar residues" evidence="1">
    <location>
        <begin position="84"/>
        <end position="106"/>
    </location>
</feature>
<dbReference type="OrthoDB" id="883203at2"/>
<keyword evidence="4" id="KW-1185">Reference proteome</keyword>
<dbReference type="AlphaFoldDB" id="A0A4R0PXV4"/>
<accession>A0A4R0PXV4</accession>
<dbReference type="PANTHER" id="PTHR38593">
    <property type="entry name" value="BLR2558 PROTEIN"/>
    <property type="match status" value="1"/>
</dbReference>
<evidence type="ECO:0000256" key="1">
    <source>
        <dbReference type="SAM" id="MobiDB-lite"/>
    </source>
</evidence>
<dbReference type="Gene3D" id="1.20.1260.10">
    <property type="match status" value="1"/>
</dbReference>
<feature type="region of interest" description="Disordered" evidence="1">
    <location>
        <begin position="82"/>
        <end position="106"/>
    </location>
</feature>
<proteinExistence type="predicted"/>
<name>A0A4R0PXV4_9SPHI</name>
<dbReference type="InterPro" id="IPR012347">
    <property type="entry name" value="Ferritin-like"/>
</dbReference>
<organism evidence="3 4">
    <name type="scientific">Pedobacter psychrodurus</name>
    <dbReference type="NCBI Taxonomy" id="2530456"/>
    <lineage>
        <taxon>Bacteria</taxon>
        <taxon>Pseudomonadati</taxon>
        <taxon>Bacteroidota</taxon>
        <taxon>Sphingobacteriia</taxon>
        <taxon>Sphingobacteriales</taxon>
        <taxon>Sphingobacteriaceae</taxon>
        <taxon>Pedobacter</taxon>
    </lineage>
</organism>